<dbReference type="SMART" id="SM00530">
    <property type="entry name" value="HTH_XRE"/>
    <property type="match status" value="1"/>
</dbReference>
<proteinExistence type="predicted"/>
<evidence type="ECO:0000313" key="2">
    <source>
        <dbReference type="EMBL" id="RFA25502.1"/>
    </source>
</evidence>
<dbReference type="Pfam" id="PF17765">
    <property type="entry name" value="MLTR_LBD"/>
    <property type="match status" value="1"/>
</dbReference>
<comment type="caution">
    <text evidence="2">The sequence shown here is derived from an EMBL/GenBank/DDBJ whole genome shotgun (WGS) entry which is preliminary data.</text>
</comment>
<dbReference type="AlphaFoldDB" id="A0A3E0WAL9"/>
<dbReference type="GO" id="GO:0003677">
    <property type="term" value="F:DNA binding"/>
    <property type="evidence" value="ECO:0007669"/>
    <property type="project" value="InterPro"/>
</dbReference>
<accession>A0A3E0WAL9</accession>
<dbReference type="RefSeq" id="WP_116419598.1">
    <property type="nucleotide sequence ID" value="NZ_NBXC01000027.1"/>
</dbReference>
<dbReference type="PANTHER" id="PTHR35010">
    <property type="entry name" value="BLL4672 PROTEIN-RELATED"/>
    <property type="match status" value="1"/>
</dbReference>
<evidence type="ECO:0000259" key="1">
    <source>
        <dbReference type="PROSITE" id="PS50943"/>
    </source>
</evidence>
<dbReference type="PROSITE" id="PS50943">
    <property type="entry name" value="HTH_CROC1"/>
    <property type="match status" value="1"/>
</dbReference>
<feature type="domain" description="HTH cro/C1-type" evidence="1">
    <location>
        <begin position="34"/>
        <end position="85"/>
    </location>
</feature>
<dbReference type="Pfam" id="PF13560">
    <property type="entry name" value="HTH_31"/>
    <property type="match status" value="1"/>
</dbReference>
<dbReference type="CDD" id="cd00093">
    <property type="entry name" value="HTH_XRE"/>
    <property type="match status" value="1"/>
</dbReference>
<dbReference type="Gene3D" id="3.30.450.180">
    <property type="match status" value="1"/>
</dbReference>
<reference evidence="2 3" key="1">
    <citation type="submission" date="2017-04" db="EMBL/GenBank/DDBJ databases">
        <title>Comparative genome analysis of Subtercola boreus.</title>
        <authorList>
            <person name="Cho Y.-J."/>
            <person name="Cho A."/>
            <person name="Kim O.-S."/>
            <person name="Lee J.-I."/>
        </authorList>
    </citation>
    <scope>NUCLEOTIDE SEQUENCE [LARGE SCALE GENOMIC DNA]</scope>
    <source>
        <strain evidence="2 3">P28004</strain>
    </source>
</reference>
<dbReference type="SUPFAM" id="SSF47413">
    <property type="entry name" value="lambda repressor-like DNA-binding domains"/>
    <property type="match status" value="1"/>
</dbReference>
<dbReference type="Gene3D" id="1.10.260.40">
    <property type="entry name" value="lambda repressor-like DNA-binding domains"/>
    <property type="match status" value="1"/>
</dbReference>
<sequence length="286" mass="30572">MNTLPGNALGDFLRASRGNLDPEEAGLVGGRGTRRVAGLRREEVAVLAGVSADYYARLEQGRERSPSSQVLDAIGRALRLDSDSRGHSYRLAGMNPNLRAGSSRDLVDPALLTLLDSFPAAAAYVLGPSFDILATNAPAAALLSPFMTAGADRPLNMVRVLFTHQEAATVFTEWDTVTRATVHALRLNAGYDPNNPAILALLDEMLPVEAFRSVWEDQTVAGLARAYKVFVHPSVGRIELTYQTFEVRDAPGQQLLVGTPATGSPSADALALLGTMHATEARDIHA</sequence>
<dbReference type="InterPro" id="IPR041413">
    <property type="entry name" value="MLTR_LBD"/>
</dbReference>
<protein>
    <submittedName>
        <fullName evidence="2">Transcriptional regulator</fullName>
    </submittedName>
</protein>
<dbReference type="EMBL" id="NBXE01000031">
    <property type="protein sequence ID" value="RFA25502.1"/>
    <property type="molecule type" value="Genomic_DNA"/>
</dbReference>
<name>A0A3E0WAL9_9MICO</name>
<organism evidence="2 3">
    <name type="scientific">Subtercola boreus</name>
    <dbReference type="NCBI Taxonomy" id="120213"/>
    <lineage>
        <taxon>Bacteria</taxon>
        <taxon>Bacillati</taxon>
        <taxon>Actinomycetota</taxon>
        <taxon>Actinomycetes</taxon>
        <taxon>Micrococcales</taxon>
        <taxon>Microbacteriaceae</taxon>
        <taxon>Subtercola</taxon>
    </lineage>
</organism>
<gene>
    <name evidence="2" type="ORF">B7R25_14130</name>
</gene>
<evidence type="ECO:0000313" key="3">
    <source>
        <dbReference type="Proteomes" id="UP000257080"/>
    </source>
</evidence>
<dbReference type="InterPro" id="IPR001387">
    <property type="entry name" value="Cro/C1-type_HTH"/>
</dbReference>
<dbReference type="OrthoDB" id="3518652at2"/>
<dbReference type="Proteomes" id="UP000257080">
    <property type="component" value="Unassembled WGS sequence"/>
</dbReference>
<dbReference type="PANTHER" id="PTHR35010:SF2">
    <property type="entry name" value="BLL4672 PROTEIN"/>
    <property type="match status" value="1"/>
</dbReference>
<dbReference type="InterPro" id="IPR010982">
    <property type="entry name" value="Lambda_DNA-bd_dom_sf"/>
</dbReference>